<dbReference type="SUPFAM" id="SSF52540">
    <property type="entry name" value="P-loop containing nucleoside triphosphate hydrolases"/>
    <property type="match status" value="1"/>
</dbReference>
<dbReference type="SUPFAM" id="SSF46894">
    <property type="entry name" value="C-terminal effector domain of the bipartite response regulators"/>
    <property type="match status" value="1"/>
</dbReference>
<feature type="domain" description="HTH luxR-type" evidence="3">
    <location>
        <begin position="333"/>
        <end position="398"/>
    </location>
</feature>
<keyword evidence="1" id="KW-0547">Nucleotide-binding</keyword>
<comment type="caution">
    <text evidence="4">The sequence shown here is derived from an EMBL/GenBank/DDBJ whole genome shotgun (WGS) entry which is preliminary data.</text>
</comment>
<evidence type="ECO:0000313" key="5">
    <source>
        <dbReference type="Proteomes" id="UP001500630"/>
    </source>
</evidence>
<organism evidence="4 5">
    <name type="scientific">Nonomuraea rosea</name>
    <dbReference type="NCBI Taxonomy" id="638574"/>
    <lineage>
        <taxon>Bacteria</taxon>
        <taxon>Bacillati</taxon>
        <taxon>Actinomycetota</taxon>
        <taxon>Actinomycetes</taxon>
        <taxon>Streptosporangiales</taxon>
        <taxon>Streptosporangiaceae</taxon>
        <taxon>Nonomuraea</taxon>
    </lineage>
</organism>
<dbReference type="PRINTS" id="PR00038">
    <property type="entry name" value="HTHLUXR"/>
</dbReference>
<dbReference type="PANTHER" id="PTHR16305:SF35">
    <property type="entry name" value="TRANSCRIPTIONAL ACTIVATOR DOMAIN"/>
    <property type="match status" value="1"/>
</dbReference>
<dbReference type="Proteomes" id="UP001500630">
    <property type="component" value="Unassembled WGS sequence"/>
</dbReference>
<dbReference type="PROSITE" id="PS00622">
    <property type="entry name" value="HTH_LUXR_1"/>
    <property type="match status" value="1"/>
</dbReference>
<dbReference type="Pfam" id="PF13191">
    <property type="entry name" value="AAA_16"/>
    <property type="match status" value="1"/>
</dbReference>
<dbReference type="SMART" id="SM00421">
    <property type="entry name" value="HTH_LUXR"/>
    <property type="match status" value="1"/>
</dbReference>
<dbReference type="PROSITE" id="PS50043">
    <property type="entry name" value="HTH_LUXR_2"/>
    <property type="match status" value="1"/>
</dbReference>
<dbReference type="Pfam" id="PF00196">
    <property type="entry name" value="GerE"/>
    <property type="match status" value="1"/>
</dbReference>
<gene>
    <name evidence="4" type="ORF">GCM10022419_004180</name>
</gene>
<dbReference type="InterPro" id="IPR041664">
    <property type="entry name" value="AAA_16"/>
</dbReference>
<dbReference type="InterPro" id="IPR036388">
    <property type="entry name" value="WH-like_DNA-bd_sf"/>
</dbReference>
<proteinExistence type="predicted"/>
<dbReference type="InterPro" id="IPR027417">
    <property type="entry name" value="P-loop_NTPase"/>
</dbReference>
<evidence type="ECO:0000259" key="3">
    <source>
        <dbReference type="PROSITE" id="PS50043"/>
    </source>
</evidence>
<keyword evidence="5" id="KW-1185">Reference proteome</keyword>
<evidence type="ECO:0000313" key="4">
    <source>
        <dbReference type="EMBL" id="GAA3528506.1"/>
    </source>
</evidence>
<dbReference type="PANTHER" id="PTHR16305">
    <property type="entry name" value="TESTICULAR SOLUBLE ADENYLYL CYCLASE"/>
    <property type="match status" value="1"/>
</dbReference>
<dbReference type="CDD" id="cd06170">
    <property type="entry name" value="LuxR_C_like"/>
    <property type="match status" value="1"/>
</dbReference>
<accession>A0ABP6V7H8</accession>
<dbReference type="Gene3D" id="1.10.10.10">
    <property type="entry name" value="Winged helix-like DNA-binding domain superfamily/Winged helix DNA-binding domain"/>
    <property type="match status" value="1"/>
</dbReference>
<dbReference type="EMBL" id="BAABDQ010000001">
    <property type="protein sequence ID" value="GAA3528506.1"/>
    <property type="molecule type" value="Genomic_DNA"/>
</dbReference>
<sequence length="401" mass="43766">MPFVGRERELCQLTGALARPPVVILIEGEAGVGKTRLLHELTGRSMLFGSCHPMRFPYGPVVEALREACPPKDLNPITGALRPLLPECAHLLPPAPPALQNAQVERHRLFRAVLSLLDALGPITLVVEDVHWVDQDTRELLGFLVRCLPPTVNLVLTYRGEDLRHPVAELLAHLPPRIDHAELALAPLDVEQTALLAKHLLPGAVDLWPLTCGVPSAIEELARMLADGRPPGTPPALRDTVQLKLDALPPVARRMVQAAAMLDEPAAPKALASVAGIPPEQGERGLAEALRRGLLRECTPGAYGLRQPLARQAVRESITPMVRRRLSRRIDAPTEPLGILSPREEQVIGLAADGLTNKEIAESLFLSPRTVEVHVANALRKLGLTSRRQFQRTAPHTTRRT</sequence>
<evidence type="ECO:0000256" key="2">
    <source>
        <dbReference type="ARBA" id="ARBA00022840"/>
    </source>
</evidence>
<name>A0ABP6V7H8_9ACTN</name>
<protein>
    <recommendedName>
        <fullName evidence="3">HTH luxR-type domain-containing protein</fullName>
    </recommendedName>
</protein>
<dbReference type="InterPro" id="IPR000792">
    <property type="entry name" value="Tscrpt_reg_LuxR_C"/>
</dbReference>
<evidence type="ECO:0000256" key="1">
    <source>
        <dbReference type="ARBA" id="ARBA00022741"/>
    </source>
</evidence>
<reference evidence="5" key="1">
    <citation type="journal article" date="2019" name="Int. J. Syst. Evol. Microbiol.">
        <title>The Global Catalogue of Microorganisms (GCM) 10K type strain sequencing project: providing services to taxonomists for standard genome sequencing and annotation.</title>
        <authorList>
            <consortium name="The Broad Institute Genomics Platform"/>
            <consortium name="The Broad Institute Genome Sequencing Center for Infectious Disease"/>
            <person name="Wu L."/>
            <person name="Ma J."/>
        </authorList>
    </citation>
    <scope>NUCLEOTIDE SEQUENCE [LARGE SCALE GENOMIC DNA]</scope>
    <source>
        <strain evidence="5">JCM 17326</strain>
    </source>
</reference>
<dbReference type="InterPro" id="IPR016032">
    <property type="entry name" value="Sig_transdc_resp-reg_C-effctor"/>
</dbReference>
<keyword evidence="2" id="KW-0067">ATP-binding</keyword>